<feature type="region of interest" description="Disordered" evidence="1">
    <location>
        <begin position="52"/>
        <end position="74"/>
    </location>
</feature>
<comment type="caution">
    <text evidence="2">The sequence shown here is derived from an EMBL/GenBank/DDBJ whole genome shotgun (WGS) entry which is preliminary data.</text>
</comment>
<dbReference type="EMBL" id="BAAANO010000008">
    <property type="protein sequence ID" value="GAA2001863.1"/>
    <property type="molecule type" value="Genomic_DNA"/>
</dbReference>
<evidence type="ECO:0000313" key="3">
    <source>
        <dbReference type="Proteomes" id="UP001500755"/>
    </source>
</evidence>
<feature type="region of interest" description="Disordered" evidence="1">
    <location>
        <begin position="1"/>
        <end position="34"/>
    </location>
</feature>
<organism evidence="2 3">
    <name type="scientific">Brevibacterium samyangense</name>
    <dbReference type="NCBI Taxonomy" id="366888"/>
    <lineage>
        <taxon>Bacteria</taxon>
        <taxon>Bacillati</taxon>
        <taxon>Actinomycetota</taxon>
        <taxon>Actinomycetes</taxon>
        <taxon>Micrococcales</taxon>
        <taxon>Brevibacteriaceae</taxon>
        <taxon>Brevibacterium</taxon>
    </lineage>
</organism>
<protein>
    <submittedName>
        <fullName evidence="2">Uncharacterized protein</fullName>
    </submittedName>
</protein>
<evidence type="ECO:0000313" key="2">
    <source>
        <dbReference type="EMBL" id="GAA2001863.1"/>
    </source>
</evidence>
<proteinExistence type="predicted"/>
<dbReference type="Proteomes" id="UP001500755">
    <property type="component" value="Unassembled WGS sequence"/>
</dbReference>
<reference evidence="3" key="1">
    <citation type="journal article" date="2019" name="Int. J. Syst. Evol. Microbiol.">
        <title>The Global Catalogue of Microorganisms (GCM) 10K type strain sequencing project: providing services to taxonomists for standard genome sequencing and annotation.</title>
        <authorList>
            <consortium name="The Broad Institute Genomics Platform"/>
            <consortium name="The Broad Institute Genome Sequencing Center for Infectious Disease"/>
            <person name="Wu L."/>
            <person name="Ma J."/>
        </authorList>
    </citation>
    <scope>NUCLEOTIDE SEQUENCE [LARGE SCALE GENOMIC DNA]</scope>
    <source>
        <strain evidence="3">JCM 14546</strain>
    </source>
</reference>
<evidence type="ECO:0000256" key="1">
    <source>
        <dbReference type="SAM" id="MobiDB-lite"/>
    </source>
</evidence>
<feature type="compositionally biased region" description="Polar residues" evidence="1">
    <location>
        <begin position="1"/>
        <end position="12"/>
    </location>
</feature>
<gene>
    <name evidence="2" type="ORF">GCM10009755_07930</name>
</gene>
<keyword evidence="3" id="KW-1185">Reference proteome</keyword>
<accession>A0ABP5ELP5</accession>
<sequence>MTPNPQTRSARTVATACGAQHEDPGERADEDDRVEVPQHAVDRAGDELARAEGQVGAAGDRPSPLARAHGNRPRVHVHEPIDCAFPDQDLRREPGWFAPGGVRENPRAAVARSLLP</sequence>
<name>A0ABP5ELP5_9MICO</name>